<evidence type="ECO:0000313" key="1">
    <source>
        <dbReference type="EMBL" id="KAK4221036.1"/>
    </source>
</evidence>
<dbReference type="AlphaFoldDB" id="A0AAN6YLQ0"/>
<name>A0AAN6YLQ0_9PEZI</name>
<evidence type="ECO:0000313" key="2">
    <source>
        <dbReference type="Proteomes" id="UP001301958"/>
    </source>
</evidence>
<organism evidence="1 2">
    <name type="scientific">Podospora fimiseda</name>
    <dbReference type="NCBI Taxonomy" id="252190"/>
    <lineage>
        <taxon>Eukaryota</taxon>
        <taxon>Fungi</taxon>
        <taxon>Dikarya</taxon>
        <taxon>Ascomycota</taxon>
        <taxon>Pezizomycotina</taxon>
        <taxon>Sordariomycetes</taxon>
        <taxon>Sordariomycetidae</taxon>
        <taxon>Sordariales</taxon>
        <taxon>Podosporaceae</taxon>
        <taxon>Podospora</taxon>
    </lineage>
</organism>
<sequence length="462" mass="50423">MAKDPQLPTEIQQNALFQLLSNSLVLSHTTPYLSSHDVLKLGATSRGFRFLIYHSPQVFRRLDVSNIKATQLAPPPRSTIGWPNVQVDGDESVTAEDYLSAPLRNVFSKLERLDILRDVQVLTLDGLSVTAGLVHDILNNPSYSVRILSLREVQNLNEHELCQALQYACRRSRPKGTPRLKGLYFFSPRDKSPLEVKETSRCSTPTSPADVAAAWNMRSHTALTTALAEESETWYTRRGQQFSRKLEGDWASTLLACDGIIAFDAVLCGGPRHYNSSAYGKVDLEALRAAGSPIGVPQINVATHAVDGCAGCGSAPEGWTTWGENNFSSDIGRFPLLTPPPLHSSNLSATMCPEGHSVKTRLSTVIQGDQEKARFIPRCFDCLRDRYCSGCHRWWCETCYIGAYGPGGSQSGASNLVSNSLSPNNIENQDSGHRIQHGLCAGGKCSLPCLSNTMDANSEGPA</sequence>
<accession>A0AAN6YLQ0</accession>
<proteinExistence type="predicted"/>
<keyword evidence="2" id="KW-1185">Reference proteome</keyword>
<protein>
    <recommendedName>
        <fullName evidence="3">Ubiquitin fusion degradation protein</fullName>
    </recommendedName>
</protein>
<dbReference type="Proteomes" id="UP001301958">
    <property type="component" value="Unassembled WGS sequence"/>
</dbReference>
<evidence type="ECO:0008006" key="3">
    <source>
        <dbReference type="Google" id="ProtNLM"/>
    </source>
</evidence>
<dbReference type="EMBL" id="MU865595">
    <property type="protein sequence ID" value="KAK4221036.1"/>
    <property type="molecule type" value="Genomic_DNA"/>
</dbReference>
<reference evidence="1" key="2">
    <citation type="submission" date="2023-05" db="EMBL/GenBank/DDBJ databases">
        <authorList>
            <consortium name="Lawrence Berkeley National Laboratory"/>
            <person name="Steindorff A."/>
            <person name="Hensen N."/>
            <person name="Bonometti L."/>
            <person name="Westerberg I."/>
            <person name="Brannstrom I.O."/>
            <person name="Guillou S."/>
            <person name="Cros-Aarteil S."/>
            <person name="Calhoun S."/>
            <person name="Haridas S."/>
            <person name="Kuo A."/>
            <person name="Mondo S."/>
            <person name="Pangilinan J."/>
            <person name="Riley R."/>
            <person name="Labutti K."/>
            <person name="Andreopoulos B."/>
            <person name="Lipzen A."/>
            <person name="Chen C."/>
            <person name="Yanf M."/>
            <person name="Daum C."/>
            <person name="Ng V."/>
            <person name="Clum A."/>
            <person name="Ohm R."/>
            <person name="Martin F."/>
            <person name="Silar P."/>
            <person name="Natvig D."/>
            <person name="Lalanne C."/>
            <person name="Gautier V."/>
            <person name="Ament-Velasquez S.L."/>
            <person name="Kruys A."/>
            <person name="Hutchinson M.I."/>
            <person name="Powell A.J."/>
            <person name="Barry K."/>
            <person name="Miller A.N."/>
            <person name="Grigoriev I.V."/>
            <person name="Debuchy R."/>
            <person name="Gladieux P."/>
            <person name="Thoren M.H."/>
            <person name="Johannesson H."/>
        </authorList>
    </citation>
    <scope>NUCLEOTIDE SEQUENCE</scope>
    <source>
        <strain evidence="1">CBS 990.96</strain>
    </source>
</reference>
<gene>
    <name evidence="1" type="ORF">QBC38DRAFT_149796</name>
</gene>
<comment type="caution">
    <text evidence="1">The sequence shown here is derived from an EMBL/GenBank/DDBJ whole genome shotgun (WGS) entry which is preliminary data.</text>
</comment>
<reference evidence="1" key="1">
    <citation type="journal article" date="2023" name="Mol. Phylogenet. Evol.">
        <title>Genome-scale phylogeny and comparative genomics of the fungal order Sordariales.</title>
        <authorList>
            <person name="Hensen N."/>
            <person name="Bonometti L."/>
            <person name="Westerberg I."/>
            <person name="Brannstrom I.O."/>
            <person name="Guillou S."/>
            <person name="Cros-Aarteil S."/>
            <person name="Calhoun S."/>
            <person name="Haridas S."/>
            <person name="Kuo A."/>
            <person name="Mondo S."/>
            <person name="Pangilinan J."/>
            <person name="Riley R."/>
            <person name="LaButti K."/>
            <person name="Andreopoulos B."/>
            <person name="Lipzen A."/>
            <person name="Chen C."/>
            <person name="Yan M."/>
            <person name="Daum C."/>
            <person name="Ng V."/>
            <person name="Clum A."/>
            <person name="Steindorff A."/>
            <person name="Ohm R.A."/>
            <person name="Martin F."/>
            <person name="Silar P."/>
            <person name="Natvig D.O."/>
            <person name="Lalanne C."/>
            <person name="Gautier V."/>
            <person name="Ament-Velasquez S.L."/>
            <person name="Kruys A."/>
            <person name="Hutchinson M.I."/>
            <person name="Powell A.J."/>
            <person name="Barry K."/>
            <person name="Miller A.N."/>
            <person name="Grigoriev I.V."/>
            <person name="Debuchy R."/>
            <person name="Gladieux P."/>
            <person name="Hiltunen Thoren M."/>
            <person name="Johannesson H."/>
        </authorList>
    </citation>
    <scope>NUCLEOTIDE SEQUENCE</scope>
    <source>
        <strain evidence="1">CBS 990.96</strain>
    </source>
</reference>